<organism evidence="1 2">
    <name type="scientific">Vibrio pectenicida</name>
    <dbReference type="NCBI Taxonomy" id="62763"/>
    <lineage>
        <taxon>Bacteria</taxon>
        <taxon>Pseudomonadati</taxon>
        <taxon>Pseudomonadota</taxon>
        <taxon>Gammaproteobacteria</taxon>
        <taxon>Vibrionales</taxon>
        <taxon>Vibrionaceae</taxon>
        <taxon>Vibrio</taxon>
    </lineage>
</organism>
<accession>A0A7Y4A311</accession>
<protein>
    <submittedName>
        <fullName evidence="1">Uncharacterized protein</fullName>
    </submittedName>
</protein>
<sequence length="495" mass="55335">MKRSKFTKIILPVMVTSLIFGCGGGSSGGDGGIEPAAPQAILTSMTQPRAGYQSMVPADSEATHLSTSDFVLKNLDANDSFNVEFACINCTSDQVEEMPTITRIYDITKKFTMINMNNSAVEWQGKTYKGNYPLILEKTTGKLYPIIYKGFPIQLDDALQDESPFFSKQKTGTIYPDDVLYSNLMSGKDNSGQHLYERGVFKAIVNDGAVVVSKLVADLDVDERFFIVDKDKNIFAQYPTVDPLVSWHPIYISSNGDVQEMDPEYTTGTAGATGNEFFEYWRLIDGKISATRYDERGDNGNFYYMSWEGGDRFKTEDSGFANYGRPSTAVEAHISSLLNGFDINSNCFVNKFDADGYEFEASDDTLFNPGYAPFDRALDSAEDSLFCMDYYQAYVDDTNHDGDTVKVFSFNTQTKESYSFDTQITLGDCIISEGDEEFTTCNYSMGSYAVSDDVVMLYVKDYNRVNEYYINPKENTYKLLEKSNGVITPVGFLSL</sequence>
<comment type="caution">
    <text evidence="1">The sequence shown here is derived from an EMBL/GenBank/DDBJ whole genome shotgun (WGS) entry which is preliminary data.</text>
</comment>
<evidence type="ECO:0000313" key="1">
    <source>
        <dbReference type="EMBL" id="NOH73194.1"/>
    </source>
</evidence>
<dbReference type="AlphaFoldDB" id="A0A7Y4A311"/>
<proteinExistence type="predicted"/>
<name>A0A7Y4A311_9VIBR</name>
<gene>
    <name evidence="1" type="ORF">F0225_17905</name>
</gene>
<reference evidence="1 2" key="1">
    <citation type="submission" date="2019-09" db="EMBL/GenBank/DDBJ databases">
        <title>Draft genome sequencing and comparative genomics of hatchery-associated Vibrios.</title>
        <authorList>
            <person name="Kehlet-Delgado H."/>
            <person name="Mueller R.S."/>
        </authorList>
    </citation>
    <scope>NUCLEOTIDE SEQUENCE [LARGE SCALE GENOMIC DNA]</scope>
    <source>
        <strain evidence="1 2">99-46-Y</strain>
    </source>
</reference>
<dbReference type="PROSITE" id="PS51257">
    <property type="entry name" value="PROKAR_LIPOPROTEIN"/>
    <property type="match status" value="1"/>
</dbReference>
<evidence type="ECO:0000313" key="2">
    <source>
        <dbReference type="Proteomes" id="UP000565719"/>
    </source>
</evidence>
<dbReference type="EMBL" id="VTXC01000071">
    <property type="protein sequence ID" value="NOH73194.1"/>
    <property type="molecule type" value="Genomic_DNA"/>
</dbReference>
<dbReference type="Proteomes" id="UP000565719">
    <property type="component" value="Unassembled WGS sequence"/>
</dbReference>
<dbReference type="RefSeq" id="WP_171362179.1">
    <property type="nucleotide sequence ID" value="NZ_VTXC01000071.1"/>
</dbReference>